<dbReference type="InterPro" id="IPR039261">
    <property type="entry name" value="FNR_nucleotide-bd"/>
</dbReference>
<evidence type="ECO:0000256" key="4">
    <source>
        <dbReference type="ARBA" id="ARBA00022605"/>
    </source>
</evidence>
<evidence type="ECO:0000256" key="1">
    <source>
        <dbReference type="ARBA" id="ARBA00001917"/>
    </source>
</evidence>
<keyword evidence="10" id="KW-0408">Iron</keyword>
<keyword evidence="6" id="KW-0288">FMN</keyword>
<evidence type="ECO:0000256" key="14">
    <source>
        <dbReference type="ARBA" id="ARBA00029440"/>
    </source>
</evidence>
<evidence type="ECO:0000256" key="11">
    <source>
        <dbReference type="ARBA" id="ARBA00023014"/>
    </source>
</evidence>
<keyword evidence="9" id="KW-0560">Oxidoreductase</keyword>
<comment type="pathway">
    <text evidence="14">Amino-acid biosynthesis.</text>
</comment>
<keyword evidence="8" id="KW-0315">Glutamine amidotransferase</keyword>
<evidence type="ECO:0000256" key="5">
    <source>
        <dbReference type="ARBA" id="ARBA00022630"/>
    </source>
</evidence>
<dbReference type="Gene3D" id="3.40.50.80">
    <property type="entry name" value="Nucleotide-binding domain of ferredoxin-NADP reductase (FNR) module"/>
    <property type="match status" value="1"/>
</dbReference>
<evidence type="ECO:0000256" key="6">
    <source>
        <dbReference type="ARBA" id="ARBA00022643"/>
    </source>
</evidence>
<accession>A9KCM6</accession>
<organism evidence="17 18">
    <name type="scientific">Coxiella burnetii (strain Dugway 5J108-111)</name>
    <dbReference type="NCBI Taxonomy" id="434922"/>
    <lineage>
        <taxon>Bacteria</taxon>
        <taxon>Pseudomonadati</taxon>
        <taxon>Pseudomonadota</taxon>
        <taxon>Gammaproteobacteria</taxon>
        <taxon>Legionellales</taxon>
        <taxon>Coxiellaceae</taxon>
        <taxon>Coxiella</taxon>
    </lineage>
</organism>
<dbReference type="InterPro" id="IPR036188">
    <property type="entry name" value="FAD/NAD-bd_sf"/>
</dbReference>
<evidence type="ECO:0000313" key="17">
    <source>
        <dbReference type="EMBL" id="ABS77250.2"/>
    </source>
</evidence>
<dbReference type="PRINTS" id="PR00368">
    <property type="entry name" value="FADPNR"/>
</dbReference>
<dbReference type="InterPro" id="IPR050711">
    <property type="entry name" value="ET-N_metabolism_enzyme"/>
</dbReference>
<comment type="similarity">
    <text evidence="3">Belongs to the glutamate synthase family.</text>
</comment>
<dbReference type="HOGENOM" id="CLU_006653_0_0_6"/>
<dbReference type="EMBL" id="CP000733">
    <property type="protein sequence ID" value="ABS77250.2"/>
    <property type="molecule type" value="Genomic_DNA"/>
</dbReference>
<dbReference type="AlphaFoldDB" id="A9KCM6"/>
<name>A9KCM6_COXBN</name>
<keyword evidence="12" id="KW-0314">Glutamate biosynthesis</keyword>
<keyword evidence="7" id="KW-0479">Metal-binding</keyword>
<comment type="cofactor">
    <cofactor evidence="1">
        <name>FMN</name>
        <dbReference type="ChEBI" id="CHEBI:58210"/>
    </cofactor>
</comment>
<dbReference type="Gene3D" id="3.50.50.60">
    <property type="entry name" value="FAD/NAD(P)-binding domain"/>
    <property type="match status" value="2"/>
</dbReference>
<reference evidence="17 18" key="1">
    <citation type="journal article" date="2009" name="Infect. Immun.">
        <title>Comparative genomics reveal extensive transposon-mediated genomic plasticity and diversity among potential effector proteins within the genus Coxiella.</title>
        <authorList>
            <person name="Beare P.A."/>
            <person name="Unsworth N."/>
            <person name="Andoh M."/>
            <person name="Voth D.E."/>
            <person name="Omsland A."/>
            <person name="Gilk S.D."/>
            <person name="Williams K.P."/>
            <person name="Sobral B.W."/>
            <person name="Kupko J.J.III."/>
            <person name="Porcella S.F."/>
            <person name="Samuel J.E."/>
            <person name="Heinzen R.A."/>
        </authorList>
    </citation>
    <scope>NUCLEOTIDE SEQUENCE [LARGE SCALE GENOMIC DNA]</scope>
    <source>
        <strain evidence="17 18">Dugway 5J108-111</strain>
    </source>
</reference>
<dbReference type="PANTHER" id="PTHR11938">
    <property type="entry name" value="FAD NADPH DEHYDROGENASE/OXIDOREDUCTASE"/>
    <property type="match status" value="1"/>
</dbReference>
<dbReference type="SUPFAM" id="SSF51971">
    <property type="entry name" value="Nucleotide-binding domain"/>
    <property type="match status" value="1"/>
</dbReference>
<keyword evidence="5" id="KW-0285">Flavoprotein</keyword>
<dbReference type="InterPro" id="IPR017938">
    <property type="entry name" value="Riboflavin_synthase-like_b-brl"/>
</dbReference>
<gene>
    <name evidence="17" type="ordered locus">CBUD_1478</name>
</gene>
<dbReference type="GO" id="GO:0051538">
    <property type="term" value="F:3 iron, 4 sulfur cluster binding"/>
    <property type="evidence" value="ECO:0007669"/>
    <property type="project" value="UniProtKB-KW"/>
</dbReference>
<dbReference type="GO" id="GO:0046872">
    <property type="term" value="F:metal ion binding"/>
    <property type="evidence" value="ECO:0007669"/>
    <property type="project" value="UniProtKB-KW"/>
</dbReference>
<evidence type="ECO:0000256" key="10">
    <source>
        <dbReference type="ARBA" id="ARBA00023004"/>
    </source>
</evidence>
<sequence length="1171" mass="132047">MDAMTSSSLSLKGFSFSELFTVDGLSKLDSTFLEFLKAANAVLHARLLRYRKRDPLSPQELSELLIECGPHVEAFLADLFSIKEAVKQLQTATLKESPIFAFKKFYVLREARRALKKAGEVDNFASLDRWVTEQLVERGLETEDRELAIATWGQQLLKDPKANAEPIEGLTSWCVAAMSQQAGQAAVKDWVSFGLHKHLNYENLVETHPVPEDPFGRMEGPRESRRHRDGFRLTDPRMDRREALAHVHYCIYCHKTDGDFCSKGFPVKKSDPSQGLKINPLGETLTGCPLDEKISEMHALKRKGFGIAALAVVMIDNPLCPATGHRICNDCMKACIYQKQEPVNIPQAETRILTDVLDLPWGVEIYDLMTRWNPLRQEQYVPKPYNGKKVLIMGMGPAGFTLAHYLLMEGFAVVGADGLKIEPLSRELVLQPLRSYEELRERLDNRVMAGFGGVAEYGITVRWDKNFLKLIYVSLLRRPRFQVFGSIRFGGTLLVEDAWRLGFDHLALAVGAGLPRELQIPNSLAPGMRQANDFLMALQLTGAAKPSSLANLQVRLPAVVIGGGLTAIDTATEVQAYYIAQVEKTARRYEKAVQFFGEDSVRARFDSVSLEILDEFLQHGQAVINERCRAQKEGRPVNFIPLLRQWGGVTVAYRRTMQESPAYKRNHEEVIKALEEGIYYAEGLDPKAVKIDTHGWATALVCRWRVMDEEGVWMVTDEEQTLPARSIFVATGAKPNIAYVYEHKGTFLREGFDYQRFEFANNQLQPLKGEIEHCKSENFGPFTSYEEKEHRVSFLGDTHPVFHGSVVKAIASAKRAFPKIVKALEHNHRFNGDQKEYESFREQMNALFQAEVVDVRRHTPDMVECRIRAPMAARNFRAGQFYRLQNYECLSPLIADTRLQTEALAMIGVNESAEADVISFIVLERGGSSRLVATLKPGQPISIMGPTGCYAKIPEGNSKTIMIVGSSMAAAHLRSLGPALRKAGHRVFYVALIEKAEELYCQEELEAASDSILWVSEKDEHVDLHRPQDKAMQGELISALRNYTLEKPAIPLESVDQVYVIGPASLLRGIQKAREGLLKEYFKPKTEFIASVYGPMQCMMKGVCAQCLQWQIDPATGKRTKAVYACSWQHQPMELIDIKNIDERLLQNRTQEILSDVWLDYLFATESIERV</sequence>
<evidence type="ECO:0000256" key="7">
    <source>
        <dbReference type="ARBA" id="ARBA00022723"/>
    </source>
</evidence>
<evidence type="ECO:0000313" key="18">
    <source>
        <dbReference type="Proteomes" id="UP000008555"/>
    </source>
</evidence>
<dbReference type="Gene3D" id="3.40.50.720">
    <property type="entry name" value="NAD(P)-binding Rossmann-like Domain"/>
    <property type="match status" value="1"/>
</dbReference>
<evidence type="ECO:0000256" key="2">
    <source>
        <dbReference type="ARBA" id="ARBA00001927"/>
    </source>
</evidence>
<evidence type="ECO:0000256" key="15">
    <source>
        <dbReference type="SAM" id="MobiDB-lite"/>
    </source>
</evidence>
<dbReference type="PRINTS" id="PR00469">
    <property type="entry name" value="PNDRDTASEII"/>
</dbReference>
<dbReference type="InterPro" id="IPR009051">
    <property type="entry name" value="Helical_ferredxn"/>
</dbReference>
<dbReference type="CDD" id="cd06192">
    <property type="entry name" value="DHOD_e_trans_like"/>
    <property type="match status" value="1"/>
</dbReference>
<evidence type="ECO:0000256" key="12">
    <source>
        <dbReference type="ARBA" id="ARBA00023164"/>
    </source>
</evidence>
<dbReference type="SUPFAM" id="SSF63380">
    <property type="entry name" value="Riboflavin synthase domain-like"/>
    <property type="match status" value="1"/>
</dbReference>
<dbReference type="InterPro" id="IPR023753">
    <property type="entry name" value="FAD/NAD-binding_dom"/>
</dbReference>
<feature type="region of interest" description="Disordered" evidence="15">
    <location>
        <begin position="211"/>
        <end position="232"/>
    </location>
</feature>
<evidence type="ECO:0000256" key="9">
    <source>
        <dbReference type="ARBA" id="ARBA00023002"/>
    </source>
</evidence>
<evidence type="ECO:0000259" key="16">
    <source>
        <dbReference type="PROSITE" id="PS51384"/>
    </source>
</evidence>
<keyword evidence="4" id="KW-0028">Amino-acid biosynthesis</keyword>
<proteinExistence type="inferred from homology"/>
<comment type="cofactor">
    <cofactor evidence="2">
        <name>[3Fe-4S] cluster</name>
        <dbReference type="ChEBI" id="CHEBI:21137"/>
    </cofactor>
</comment>
<dbReference type="InterPro" id="IPR017927">
    <property type="entry name" value="FAD-bd_FR_type"/>
</dbReference>
<dbReference type="KEGG" id="cbd:CBUD_1478"/>
<dbReference type="PANTHER" id="PTHR11938:SF91">
    <property type="entry name" value="NADPH:ADRENODOXIN OXIDOREDUCTASE, MITOCHONDRIAL"/>
    <property type="match status" value="1"/>
</dbReference>
<feature type="compositionally biased region" description="Basic and acidic residues" evidence="15">
    <location>
        <begin position="211"/>
        <end position="223"/>
    </location>
</feature>
<dbReference type="RefSeq" id="WP_011997103.1">
    <property type="nucleotide sequence ID" value="NC_009727.1"/>
</dbReference>
<dbReference type="Gene3D" id="2.40.30.10">
    <property type="entry name" value="Translation factors"/>
    <property type="match status" value="1"/>
</dbReference>
<dbReference type="GO" id="GO:0006537">
    <property type="term" value="P:glutamate biosynthetic process"/>
    <property type="evidence" value="ECO:0007669"/>
    <property type="project" value="UniProtKB-KW"/>
</dbReference>
<keyword evidence="13" id="KW-0003">3Fe-4S</keyword>
<feature type="domain" description="FAD-binding FR-type" evidence="16">
    <location>
        <begin position="845"/>
        <end position="953"/>
    </location>
</feature>
<dbReference type="PROSITE" id="PS51384">
    <property type="entry name" value="FAD_FR"/>
    <property type="match status" value="1"/>
</dbReference>
<evidence type="ECO:0000256" key="13">
    <source>
        <dbReference type="ARBA" id="ARBA00023291"/>
    </source>
</evidence>
<keyword evidence="11" id="KW-0411">Iron-sulfur</keyword>
<dbReference type="Gene3D" id="1.10.1060.10">
    <property type="entry name" value="Alpha-helical ferredoxin"/>
    <property type="match status" value="1"/>
</dbReference>
<dbReference type="Proteomes" id="UP000008555">
    <property type="component" value="Chromosome"/>
</dbReference>
<dbReference type="Pfam" id="PF07992">
    <property type="entry name" value="Pyr_redox_2"/>
    <property type="match status" value="1"/>
</dbReference>
<protein>
    <submittedName>
        <fullName evidence="17">Pyridine nucleotide-disulfide oxidoreductase family</fullName>
    </submittedName>
</protein>
<evidence type="ECO:0000256" key="3">
    <source>
        <dbReference type="ARBA" id="ARBA00009716"/>
    </source>
</evidence>
<evidence type="ECO:0000256" key="8">
    <source>
        <dbReference type="ARBA" id="ARBA00022962"/>
    </source>
</evidence>
<dbReference type="GO" id="GO:0016491">
    <property type="term" value="F:oxidoreductase activity"/>
    <property type="evidence" value="ECO:0007669"/>
    <property type="project" value="UniProtKB-KW"/>
</dbReference>